<protein>
    <submittedName>
        <fullName evidence="1">Uncharacterized protein</fullName>
    </submittedName>
</protein>
<gene>
    <name evidence="1" type="ORF">CcrPW_gp337</name>
</gene>
<reference evidence="2" key="1">
    <citation type="submission" date="2018-07" db="EMBL/GenBank/DDBJ databases">
        <title>Giant CbK-like Caulobacter bacteriophages have genetically divergent genomes.</title>
        <authorList>
            <person name="Wilson K.M."/>
            <person name="Ely B."/>
        </authorList>
    </citation>
    <scope>NUCLEOTIDE SEQUENCE [LARGE SCALE GENOMIC DNA]</scope>
</reference>
<dbReference type="EMBL" id="MH588545">
    <property type="protein sequence ID" value="AXQ68876.1"/>
    <property type="molecule type" value="Genomic_DNA"/>
</dbReference>
<dbReference type="Proteomes" id="UP000259026">
    <property type="component" value="Segment"/>
</dbReference>
<keyword evidence="2" id="KW-1185">Reference proteome</keyword>
<sequence>MTVYAIGVVSADTGLSLEAAFEAKAFFNTTRDAENERRRRTKASGVRYRTFEMVSLNRVVVLDDIAIERTPSVGSIPVNPHGTDRLYTVGFSGSVVIDGGWRNMLIGQEQHHTVMDAEEARDRFQGDYGEEDGITTIIVEQVIAAEIIVEDERVIRVPNAMHLLPAAA</sequence>
<proteinExistence type="predicted"/>
<organism evidence="1 2">
    <name type="scientific">Caulobacter phage CcrPW</name>
    <dbReference type="NCBI Taxonomy" id="2283271"/>
    <lineage>
        <taxon>Viruses</taxon>
        <taxon>Duplodnaviria</taxon>
        <taxon>Heunggongvirae</taxon>
        <taxon>Uroviricota</taxon>
        <taxon>Caudoviricetes</taxon>
        <taxon>Jeanschmidtviridae</taxon>
        <taxon>Colossusvirus</taxon>
        <taxon>Colossusvirus PW</taxon>
    </lineage>
</organism>
<evidence type="ECO:0000313" key="1">
    <source>
        <dbReference type="EMBL" id="AXQ68876.1"/>
    </source>
</evidence>
<accession>A0A385EAX5</accession>
<evidence type="ECO:0000313" key="2">
    <source>
        <dbReference type="Proteomes" id="UP000259026"/>
    </source>
</evidence>
<name>A0A385EAX5_9CAUD</name>
<reference evidence="1 2" key="2">
    <citation type="submission" date="2018-09" db="EMBL/GenBank/DDBJ databases">
        <title>Giant CbK-like Caulobacter bacteriophages have genetically divergent genomes.</title>
        <authorList>
            <person name="Wilson K."/>
            <person name="Ely B."/>
        </authorList>
    </citation>
    <scope>NUCLEOTIDE SEQUENCE [LARGE SCALE GENOMIC DNA]</scope>
</reference>